<evidence type="ECO:0000313" key="7">
    <source>
        <dbReference type="Proteomes" id="UP000198994"/>
    </source>
</evidence>
<dbReference type="Proteomes" id="UP000198994">
    <property type="component" value="Unassembled WGS sequence"/>
</dbReference>
<evidence type="ECO:0000256" key="2">
    <source>
        <dbReference type="ARBA" id="ARBA00023015"/>
    </source>
</evidence>
<keyword evidence="3 6" id="KW-0238">DNA-binding</keyword>
<keyword evidence="7" id="KW-1185">Reference proteome</keyword>
<dbReference type="RefSeq" id="WP_089959494.1">
    <property type="nucleotide sequence ID" value="NZ_FNAV01000007.1"/>
</dbReference>
<keyword evidence="2" id="KW-0805">Transcription regulation</keyword>
<dbReference type="OrthoDB" id="9815174at2"/>
<dbReference type="Gene3D" id="3.40.190.10">
    <property type="entry name" value="Periplasmic binding protein-like II"/>
    <property type="match status" value="2"/>
</dbReference>
<proteinExistence type="inferred from homology"/>
<name>A0A1G7FMF3_9RHOB</name>
<organism evidence="6 7">
    <name type="scientific">Salipiger thiooxidans</name>
    <dbReference type="NCBI Taxonomy" id="282683"/>
    <lineage>
        <taxon>Bacteria</taxon>
        <taxon>Pseudomonadati</taxon>
        <taxon>Pseudomonadota</taxon>
        <taxon>Alphaproteobacteria</taxon>
        <taxon>Rhodobacterales</taxon>
        <taxon>Roseobacteraceae</taxon>
        <taxon>Salipiger</taxon>
    </lineage>
</organism>
<dbReference type="PANTHER" id="PTHR30346">
    <property type="entry name" value="TRANSCRIPTIONAL DUAL REGULATOR HCAR-RELATED"/>
    <property type="match status" value="1"/>
</dbReference>
<dbReference type="PROSITE" id="PS50931">
    <property type="entry name" value="HTH_LYSR"/>
    <property type="match status" value="1"/>
</dbReference>
<evidence type="ECO:0000313" key="6">
    <source>
        <dbReference type="EMBL" id="SDE77049.1"/>
    </source>
</evidence>
<dbReference type="GO" id="GO:0003700">
    <property type="term" value="F:DNA-binding transcription factor activity"/>
    <property type="evidence" value="ECO:0007669"/>
    <property type="project" value="InterPro"/>
</dbReference>
<dbReference type="GO" id="GO:0003677">
    <property type="term" value="F:DNA binding"/>
    <property type="evidence" value="ECO:0007669"/>
    <property type="project" value="UniProtKB-KW"/>
</dbReference>
<comment type="similarity">
    <text evidence="1">Belongs to the LysR transcriptional regulatory family.</text>
</comment>
<dbReference type="SUPFAM" id="SSF46785">
    <property type="entry name" value="Winged helix' DNA-binding domain"/>
    <property type="match status" value="1"/>
</dbReference>
<sequence length="295" mass="32346">MDTGQMRAIVVLAEELHFARAARILGISQPALSQKIQRVETEIGMTLFDRGQRHVSLTPAGRALVADLPELLTRIDTVLARAGRIARGDEGFLRVGFIENASFHLVPHVITRLRRRFSNAQVELVEMISPDIPDALARGDIDVALTRPLPTDTLRAHEVMRERYYVALSDGDPLVRQETVPVRALCEMTFIAAAGRKSSYLRGQFAALFERHGFRLGIGQEVNQLPAIIALVAAGGGFTILPRSATGLSIPGVCYRPIRDADAPEAVLHACSREHDTNPLVQAFFAFALELRGQG</sequence>
<dbReference type="InterPro" id="IPR005119">
    <property type="entry name" value="LysR_subst-bd"/>
</dbReference>
<gene>
    <name evidence="6" type="ORF">SAMN04488105_107172</name>
</gene>
<dbReference type="PANTHER" id="PTHR30346:SF0">
    <property type="entry name" value="HCA OPERON TRANSCRIPTIONAL ACTIVATOR HCAR"/>
    <property type="match status" value="1"/>
</dbReference>
<dbReference type="PRINTS" id="PR00039">
    <property type="entry name" value="HTHLYSR"/>
</dbReference>
<dbReference type="GO" id="GO:0032993">
    <property type="term" value="C:protein-DNA complex"/>
    <property type="evidence" value="ECO:0007669"/>
    <property type="project" value="TreeGrafter"/>
</dbReference>
<feature type="domain" description="HTH lysR-type" evidence="5">
    <location>
        <begin position="1"/>
        <end position="58"/>
    </location>
</feature>
<dbReference type="EMBL" id="FNAV01000007">
    <property type="protein sequence ID" value="SDE77049.1"/>
    <property type="molecule type" value="Genomic_DNA"/>
</dbReference>
<dbReference type="Pfam" id="PF03466">
    <property type="entry name" value="LysR_substrate"/>
    <property type="match status" value="1"/>
</dbReference>
<dbReference type="InterPro" id="IPR000847">
    <property type="entry name" value="LysR_HTH_N"/>
</dbReference>
<dbReference type="Pfam" id="PF00126">
    <property type="entry name" value="HTH_1"/>
    <property type="match status" value="1"/>
</dbReference>
<evidence type="ECO:0000256" key="4">
    <source>
        <dbReference type="ARBA" id="ARBA00023163"/>
    </source>
</evidence>
<dbReference type="InterPro" id="IPR036388">
    <property type="entry name" value="WH-like_DNA-bd_sf"/>
</dbReference>
<dbReference type="CDD" id="cd08414">
    <property type="entry name" value="PBP2_LTTR_aromatics_like"/>
    <property type="match status" value="1"/>
</dbReference>
<reference evidence="7" key="1">
    <citation type="submission" date="2016-10" db="EMBL/GenBank/DDBJ databases">
        <authorList>
            <person name="Varghese N."/>
            <person name="Submissions S."/>
        </authorList>
    </citation>
    <scope>NUCLEOTIDE SEQUENCE [LARGE SCALE GENOMIC DNA]</scope>
    <source>
        <strain evidence="7">DSM 10146</strain>
    </source>
</reference>
<protein>
    <submittedName>
        <fullName evidence="6">DNA-binding transcriptional regulator, LysR family</fullName>
    </submittedName>
</protein>
<dbReference type="Gene3D" id="1.10.10.10">
    <property type="entry name" value="Winged helix-like DNA-binding domain superfamily/Winged helix DNA-binding domain"/>
    <property type="match status" value="1"/>
</dbReference>
<evidence type="ECO:0000256" key="1">
    <source>
        <dbReference type="ARBA" id="ARBA00009437"/>
    </source>
</evidence>
<dbReference type="STRING" id="282683.SAMN04488105_107172"/>
<dbReference type="FunFam" id="1.10.10.10:FF:000001">
    <property type="entry name" value="LysR family transcriptional regulator"/>
    <property type="match status" value="1"/>
</dbReference>
<evidence type="ECO:0000259" key="5">
    <source>
        <dbReference type="PROSITE" id="PS50931"/>
    </source>
</evidence>
<accession>A0A1G7FMF3</accession>
<keyword evidence="4" id="KW-0804">Transcription</keyword>
<evidence type="ECO:0000256" key="3">
    <source>
        <dbReference type="ARBA" id="ARBA00023125"/>
    </source>
</evidence>
<dbReference type="SUPFAM" id="SSF53850">
    <property type="entry name" value="Periplasmic binding protein-like II"/>
    <property type="match status" value="1"/>
</dbReference>
<dbReference type="InterPro" id="IPR036390">
    <property type="entry name" value="WH_DNA-bd_sf"/>
</dbReference>
<dbReference type="AlphaFoldDB" id="A0A1G7FMF3"/>